<feature type="domain" description="TonB-dependent receptor plug" evidence="12">
    <location>
        <begin position="58"/>
        <end position="148"/>
    </location>
</feature>
<dbReference type="PROSITE" id="PS52016">
    <property type="entry name" value="TONB_DEPENDENT_REC_3"/>
    <property type="match status" value="1"/>
</dbReference>
<evidence type="ECO:0000256" key="1">
    <source>
        <dbReference type="ARBA" id="ARBA00004571"/>
    </source>
</evidence>
<keyword evidence="13" id="KW-0675">Receptor</keyword>
<evidence type="ECO:0000256" key="4">
    <source>
        <dbReference type="ARBA" id="ARBA00022692"/>
    </source>
</evidence>
<keyword evidence="6 8" id="KW-0472">Membrane</keyword>
<evidence type="ECO:0000256" key="10">
    <source>
        <dbReference type="SAM" id="SignalP"/>
    </source>
</evidence>
<dbReference type="Pfam" id="PF07715">
    <property type="entry name" value="Plug"/>
    <property type="match status" value="1"/>
</dbReference>
<evidence type="ECO:0000259" key="12">
    <source>
        <dbReference type="Pfam" id="PF07715"/>
    </source>
</evidence>
<comment type="caution">
    <text evidence="13">The sequence shown here is derived from an EMBL/GenBank/DDBJ whole genome shotgun (WGS) entry which is preliminary data.</text>
</comment>
<keyword evidence="2 8" id="KW-0813">Transport</keyword>
<dbReference type="EMBL" id="JACYFG010000013">
    <property type="protein sequence ID" value="MBD5779763.1"/>
    <property type="molecule type" value="Genomic_DNA"/>
</dbReference>
<feature type="domain" description="TonB-dependent receptor-like beta-barrel" evidence="11">
    <location>
        <begin position="203"/>
        <end position="653"/>
    </location>
</feature>
<dbReference type="PANTHER" id="PTHR30069:SF49">
    <property type="entry name" value="OUTER MEMBRANE PROTEIN C"/>
    <property type="match status" value="1"/>
</dbReference>
<keyword evidence="14" id="KW-1185">Reference proteome</keyword>
<dbReference type="Proteomes" id="UP000622317">
    <property type="component" value="Unassembled WGS sequence"/>
</dbReference>
<feature type="chain" id="PRO_5037688032" evidence="10">
    <location>
        <begin position="21"/>
        <end position="693"/>
    </location>
</feature>
<dbReference type="RefSeq" id="WP_191616889.1">
    <property type="nucleotide sequence ID" value="NZ_JACYFG010000013.1"/>
</dbReference>
<dbReference type="CDD" id="cd01347">
    <property type="entry name" value="ligand_gated_channel"/>
    <property type="match status" value="1"/>
</dbReference>
<dbReference type="Pfam" id="PF00593">
    <property type="entry name" value="TonB_dep_Rec_b-barrel"/>
    <property type="match status" value="1"/>
</dbReference>
<dbReference type="InterPro" id="IPR039426">
    <property type="entry name" value="TonB-dep_rcpt-like"/>
</dbReference>
<evidence type="ECO:0000256" key="5">
    <source>
        <dbReference type="ARBA" id="ARBA00023077"/>
    </source>
</evidence>
<dbReference type="SUPFAM" id="SSF56935">
    <property type="entry name" value="Porins"/>
    <property type="match status" value="1"/>
</dbReference>
<evidence type="ECO:0000313" key="14">
    <source>
        <dbReference type="Proteomes" id="UP000622317"/>
    </source>
</evidence>
<comment type="similarity">
    <text evidence="8 9">Belongs to the TonB-dependent receptor family.</text>
</comment>
<dbReference type="Gene3D" id="2.40.170.20">
    <property type="entry name" value="TonB-dependent receptor, beta-barrel domain"/>
    <property type="match status" value="1"/>
</dbReference>
<dbReference type="NCBIfam" id="TIGR01778">
    <property type="entry name" value="TonB-copper"/>
    <property type="match status" value="1"/>
</dbReference>
<evidence type="ECO:0000256" key="8">
    <source>
        <dbReference type="PROSITE-ProRule" id="PRU01360"/>
    </source>
</evidence>
<dbReference type="AlphaFoldDB" id="A0A927FA86"/>
<evidence type="ECO:0000313" key="13">
    <source>
        <dbReference type="EMBL" id="MBD5779763.1"/>
    </source>
</evidence>
<evidence type="ECO:0000256" key="7">
    <source>
        <dbReference type="ARBA" id="ARBA00023237"/>
    </source>
</evidence>
<keyword evidence="5 9" id="KW-0798">TonB box</keyword>
<feature type="signal peptide" evidence="10">
    <location>
        <begin position="1"/>
        <end position="20"/>
    </location>
</feature>
<name>A0A927FA86_9BACT</name>
<dbReference type="InterPro" id="IPR036942">
    <property type="entry name" value="Beta-barrel_TonB_sf"/>
</dbReference>
<keyword evidence="4 8" id="KW-0812">Transmembrane</keyword>
<comment type="subcellular location">
    <subcellularLocation>
        <location evidence="1 8">Cell outer membrane</location>
        <topology evidence="1 8">Multi-pass membrane protein</topology>
    </subcellularLocation>
</comment>
<dbReference type="InterPro" id="IPR012910">
    <property type="entry name" value="Plug_dom"/>
</dbReference>
<evidence type="ECO:0000259" key="11">
    <source>
        <dbReference type="Pfam" id="PF00593"/>
    </source>
</evidence>
<sequence>MKHFPISAATLAASITYLNAATAQDASTAKTVDLDPLVVTTTEALNTYTTRFDPTVAIQPLPANDGADSLRHVAGINVSRKGGANGDPTFRGMAGSRLNVVVDGVSTLGGCGNRMDPPTAYVFPSSFDQVTILKGPQSVRHGPGASAGSILFERAPTRLTSSDTQLETQLVYAGHSRRDTSLNALAGNEALYARIQGSWAEANDYTDGSGNRVNSAYQRWNTQATLGWTPSENAALELSYGLSDAQAAYADRSMDGDAYDRETFTLRYAADQFDGALRSIEAIAYHNVADHVMDNYSLREFTPSMMMSMPMVSNPERLTNGASVTAVFDRWQDLDALVGLDTQYNKHRTRNAMGMAVDSYSSLPYTDDAAFEQVGAFAEFNYHLGQNNTLAFGTRLDRWTATDLRSTVQVGMGANSRMANPTAKQKRSDTLASGYLRFESDLDQNGGKASIGIGRSVRFPDYWELFSKESPMSISAFDTNPERLTQIDLGYLATYGDTTLTASLFYAKHDDFILIQSKYPKMMTGSSLSRMATVARNIEATTYGGEFEARYQNDKGWYLGGALAYTRGTNYTDHSALAQISPLELKLETGIRRQNWSAGWLSRLTSNQDRFALDQGNIAGQDAGPSEGFDVHSLHASYRVSENWSLAGGIDNLFDTTYAEHITRSGAQIAGYPQTFRVNEPGRTAWLRLETEF</sequence>
<evidence type="ECO:0000256" key="2">
    <source>
        <dbReference type="ARBA" id="ARBA00022448"/>
    </source>
</evidence>
<protein>
    <submittedName>
        <fullName evidence="13">TonB-dependent copper receptor</fullName>
    </submittedName>
</protein>
<gene>
    <name evidence="13" type="ORF">IEN85_09690</name>
</gene>
<keyword evidence="10" id="KW-0732">Signal</keyword>
<dbReference type="InterPro" id="IPR010100">
    <property type="entry name" value="TonB-dep_Cu_rcpt"/>
</dbReference>
<dbReference type="PANTHER" id="PTHR30069">
    <property type="entry name" value="TONB-DEPENDENT OUTER MEMBRANE RECEPTOR"/>
    <property type="match status" value="1"/>
</dbReference>
<dbReference type="GO" id="GO:0044718">
    <property type="term" value="P:siderophore transmembrane transport"/>
    <property type="evidence" value="ECO:0007669"/>
    <property type="project" value="TreeGrafter"/>
</dbReference>
<evidence type="ECO:0000256" key="3">
    <source>
        <dbReference type="ARBA" id="ARBA00022452"/>
    </source>
</evidence>
<proteinExistence type="inferred from homology"/>
<dbReference type="GO" id="GO:0009279">
    <property type="term" value="C:cell outer membrane"/>
    <property type="evidence" value="ECO:0007669"/>
    <property type="project" value="UniProtKB-SubCell"/>
</dbReference>
<keyword evidence="3 8" id="KW-1134">Transmembrane beta strand</keyword>
<organism evidence="13 14">
    <name type="scientific">Pelagicoccus enzymogenes</name>
    <dbReference type="NCBI Taxonomy" id="2773457"/>
    <lineage>
        <taxon>Bacteria</taxon>
        <taxon>Pseudomonadati</taxon>
        <taxon>Verrucomicrobiota</taxon>
        <taxon>Opitutia</taxon>
        <taxon>Puniceicoccales</taxon>
        <taxon>Pelagicoccaceae</taxon>
        <taxon>Pelagicoccus</taxon>
    </lineage>
</organism>
<evidence type="ECO:0000256" key="6">
    <source>
        <dbReference type="ARBA" id="ARBA00023136"/>
    </source>
</evidence>
<dbReference type="InterPro" id="IPR037066">
    <property type="entry name" value="Plug_dom_sf"/>
</dbReference>
<accession>A0A927FA86</accession>
<dbReference type="GO" id="GO:0015344">
    <property type="term" value="F:siderophore uptake transmembrane transporter activity"/>
    <property type="evidence" value="ECO:0007669"/>
    <property type="project" value="TreeGrafter"/>
</dbReference>
<dbReference type="InterPro" id="IPR000531">
    <property type="entry name" value="Beta-barrel_TonB"/>
</dbReference>
<evidence type="ECO:0000256" key="9">
    <source>
        <dbReference type="RuleBase" id="RU003357"/>
    </source>
</evidence>
<dbReference type="Gene3D" id="2.170.130.10">
    <property type="entry name" value="TonB-dependent receptor, plug domain"/>
    <property type="match status" value="1"/>
</dbReference>
<reference evidence="13" key="1">
    <citation type="submission" date="2020-09" db="EMBL/GenBank/DDBJ databases">
        <title>Pelagicoccus enzymogenes sp. nov. with an EPS production, isolated from marine sediment.</title>
        <authorList>
            <person name="Feng X."/>
        </authorList>
    </citation>
    <scope>NUCLEOTIDE SEQUENCE</scope>
    <source>
        <strain evidence="13">NFK12</strain>
    </source>
</reference>
<keyword evidence="7 8" id="KW-0998">Cell outer membrane</keyword>